<dbReference type="PANTHER" id="PTHR30193:SF37">
    <property type="entry name" value="INNER MEMBRANE ABC TRANSPORTER PERMEASE PROTEIN YCJO"/>
    <property type="match status" value="1"/>
</dbReference>
<dbReference type="Proteomes" id="UP000442469">
    <property type="component" value="Unassembled WGS sequence"/>
</dbReference>
<evidence type="ECO:0000259" key="8">
    <source>
        <dbReference type="PROSITE" id="PS50928"/>
    </source>
</evidence>
<evidence type="ECO:0000256" key="1">
    <source>
        <dbReference type="ARBA" id="ARBA00004651"/>
    </source>
</evidence>
<evidence type="ECO:0000256" key="3">
    <source>
        <dbReference type="ARBA" id="ARBA00022475"/>
    </source>
</evidence>
<evidence type="ECO:0000256" key="4">
    <source>
        <dbReference type="ARBA" id="ARBA00022692"/>
    </source>
</evidence>
<keyword evidence="2 7" id="KW-0813">Transport</keyword>
<comment type="similarity">
    <text evidence="7">Belongs to the binding-protein-dependent transport system permease family.</text>
</comment>
<dbReference type="InterPro" id="IPR035906">
    <property type="entry name" value="MetI-like_sf"/>
</dbReference>
<accession>A0A090ZL72</accession>
<dbReference type="GO" id="GO:0055085">
    <property type="term" value="P:transmembrane transport"/>
    <property type="evidence" value="ECO:0007669"/>
    <property type="project" value="InterPro"/>
</dbReference>
<comment type="subcellular location">
    <subcellularLocation>
        <location evidence="1 7">Cell membrane</location>
        <topology evidence="1 7">Multi-pass membrane protein</topology>
    </subcellularLocation>
</comment>
<evidence type="ECO:0000256" key="2">
    <source>
        <dbReference type="ARBA" id="ARBA00022448"/>
    </source>
</evidence>
<dbReference type="PROSITE" id="PS50928">
    <property type="entry name" value="ABC_TM1"/>
    <property type="match status" value="1"/>
</dbReference>
<dbReference type="Pfam" id="PF00528">
    <property type="entry name" value="BPD_transp_1"/>
    <property type="match status" value="1"/>
</dbReference>
<evidence type="ECO:0000256" key="7">
    <source>
        <dbReference type="RuleBase" id="RU363032"/>
    </source>
</evidence>
<reference evidence="9 11" key="1">
    <citation type="submission" date="2014-04" db="EMBL/GenBank/DDBJ databases">
        <authorList>
            <person name="Bishop-Lilly K.A."/>
            <person name="Broomall S.M."/>
            <person name="Chain P.S."/>
            <person name="Chertkov O."/>
            <person name="Coyne S.R."/>
            <person name="Daligault H.E."/>
            <person name="Davenport K.W."/>
            <person name="Erkkila T."/>
            <person name="Frey K.G."/>
            <person name="Gibbons H.S."/>
            <person name="Gu W."/>
            <person name="Jaissle J."/>
            <person name="Johnson S.L."/>
            <person name="Koroleva G.I."/>
            <person name="Ladner J.T."/>
            <person name="Lo C.-C."/>
            <person name="Minogue T.D."/>
            <person name="Munk C."/>
            <person name="Palacios G.F."/>
            <person name="Redden C.L."/>
            <person name="Rosenzweig C.N."/>
            <person name="Scholz M.B."/>
            <person name="Teshima H."/>
            <person name="Xu Y."/>
        </authorList>
    </citation>
    <scope>NUCLEOTIDE SEQUENCE [LARGE SCALE GENOMIC DNA]</scope>
    <source>
        <strain evidence="9 11">8244</strain>
    </source>
</reference>
<dbReference type="EMBL" id="JMQA01000014">
    <property type="protein sequence ID" value="KFN11015.1"/>
    <property type="molecule type" value="Genomic_DNA"/>
</dbReference>
<evidence type="ECO:0000313" key="10">
    <source>
        <dbReference type="EMBL" id="MUG24612.1"/>
    </source>
</evidence>
<feature type="transmembrane region" description="Helical" evidence="7">
    <location>
        <begin position="279"/>
        <end position="301"/>
    </location>
</feature>
<dbReference type="RefSeq" id="WP_082207780.1">
    <property type="nucleotide sequence ID" value="NZ_BGML01000003.1"/>
</dbReference>
<evidence type="ECO:0000256" key="6">
    <source>
        <dbReference type="ARBA" id="ARBA00023136"/>
    </source>
</evidence>
<dbReference type="HOGENOM" id="CLU_016047_0_2_9"/>
<feature type="domain" description="ABC transmembrane type-1" evidence="8">
    <location>
        <begin position="89"/>
        <end position="300"/>
    </location>
</feature>
<evidence type="ECO:0000256" key="5">
    <source>
        <dbReference type="ARBA" id="ARBA00022989"/>
    </source>
</evidence>
<keyword evidence="3" id="KW-1003">Cell membrane</keyword>
<dbReference type="EMBL" id="WNZZ01000016">
    <property type="protein sequence ID" value="MUG24612.1"/>
    <property type="molecule type" value="Genomic_DNA"/>
</dbReference>
<evidence type="ECO:0000313" key="12">
    <source>
        <dbReference type="Proteomes" id="UP000442469"/>
    </source>
</evidence>
<dbReference type="SUPFAM" id="SSF161098">
    <property type="entry name" value="MetI-like"/>
    <property type="match status" value="1"/>
</dbReference>
<dbReference type="PATRIC" id="fig|44252.3.peg.1005"/>
<dbReference type="InterPro" id="IPR000515">
    <property type="entry name" value="MetI-like"/>
</dbReference>
<dbReference type="InterPro" id="IPR051393">
    <property type="entry name" value="ABC_transporter_permease"/>
</dbReference>
<dbReference type="STRING" id="44252.DJ90_5747"/>
<keyword evidence="6 7" id="KW-0472">Membrane</keyword>
<dbReference type="GO" id="GO:0005886">
    <property type="term" value="C:plasma membrane"/>
    <property type="evidence" value="ECO:0007669"/>
    <property type="project" value="UniProtKB-SubCell"/>
</dbReference>
<sequence>MRSVAETSRQAAFDPLQGARRRRRKELKYGLLFASPVLLGYLIFVLGPLIFTFLLGFTEYSMVGSPKFVGLENFARLFSGKEPLFYDAAVSTLYYVFVSVPLGIAFSFLLALLLNGKIKGRAFFRGLFYLPVVIPLAASSIIWLWMLQPDFGIVNYGLGLFHLPKFSWLSSDTTVIPTLILFSLWLTGNTMVIFLAGLQNIPAQLYEAVEVDGGNTMHKIWYITLPMSSSIIFFNTVIGFINAFQTFVQPAVMTQGGPDNASYLIVYYLFKEGFQFTKFGTASAVATLLFLVVLLCTFVLFKFSNSLVYYEGRESGR</sequence>
<feature type="transmembrane region" description="Helical" evidence="7">
    <location>
        <begin position="175"/>
        <end position="199"/>
    </location>
</feature>
<dbReference type="Proteomes" id="UP000029278">
    <property type="component" value="Unassembled WGS sequence"/>
</dbReference>
<evidence type="ECO:0000313" key="9">
    <source>
        <dbReference type="EMBL" id="KFN11015.1"/>
    </source>
</evidence>
<keyword evidence="11" id="KW-1185">Reference proteome</keyword>
<gene>
    <name evidence="9" type="ORF">DJ90_5747</name>
    <name evidence="10" type="ORF">GNQ08_19770</name>
</gene>
<protein>
    <submittedName>
        <fullName evidence="10">ABC transporter permease subunit</fullName>
    </submittedName>
    <submittedName>
        <fullName evidence="9">Binding--dependent transport system inner membrane component family protein</fullName>
    </submittedName>
</protein>
<comment type="caution">
    <text evidence="9">The sequence shown here is derived from an EMBL/GenBank/DDBJ whole genome shotgun (WGS) entry which is preliminary data.</text>
</comment>
<dbReference type="Gene3D" id="1.10.3720.10">
    <property type="entry name" value="MetI-like"/>
    <property type="match status" value="1"/>
</dbReference>
<feature type="transmembrane region" description="Helical" evidence="7">
    <location>
        <begin position="126"/>
        <end position="146"/>
    </location>
</feature>
<keyword evidence="5 7" id="KW-1133">Transmembrane helix</keyword>
<dbReference type="CDD" id="cd06261">
    <property type="entry name" value="TM_PBP2"/>
    <property type="match status" value="1"/>
</dbReference>
<organism evidence="9 11">
    <name type="scientific">Paenibacillus macerans</name>
    <name type="common">Bacillus macerans</name>
    <dbReference type="NCBI Taxonomy" id="44252"/>
    <lineage>
        <taxon>Bacteria</taxon>
        <taxon>Bacillati</taxon>
        <taxon>Bacillota</taxon>
        <taxon>Bacilli</taxon>
        <taxon>Bacillales</taxon>
        <taxon>Paenibacillaceae</taxon>
        <taxon>Paenibacillus</taxon>
    </lineage>
</organism>
<dbReference type="AlphaFoldDB" id="A0A090ZL72"/>
<dbReference type="GeneID" id="77007397"/>
<dbReference type="PANTHER" id="PTHR30193">
    <property type="entry name" value="ABC TRANSPORTER PERMEASE PROTEIN"/>
    <property type="match status" value="1"/>
</dbReference>
<feature type="transmembrane region" description="Helical" evidence="7">
    <location>
        <begin position="220"/>
        <end position="244"/>
    </location>
</feature>
<name>A0A090ZL72_PAEMA</name>
<dbReference type="OrthoDB" id="9788108at2"/>
<evidence type="ECO:0000313" key="11">
    <source>
        <dbReference type="Proteomes" id="UP000029278"/>
    </source>
</evidence>
<proteinExistence type="inferred from homology"/>
<reference evidence="10 12" key="2">
    <citation type="submission" date="2019-11" db="EMBL/GenBank/DDBJ databases">
        <title>Draft genome sequences of five Paenibacillus species of dairy origin.</title>
        <authorList>
            <person name="Olajide A.M."/>
            <person name="Chen S."/>
            <person name="Lapointe G."/>
        </authorList>
    </citation>
    <scope>NUCLEOTIDE SEQUENCE [LARGE SCALE GENOMIC DNA]</scope>
    <source>
        <strain evidence="10 12">3CT49</strain>
    </source>
</reference>
<feature type="transmembrane region" description="Helical" evidence="7">
    <location>
        <begin position="93"/>
        <end position="114"/>
    </location>
</feature>
<feature type="transmembrane region" description="Helical" evidence="7">
    <location>
        <begin position="29"/>
        <end position="57"/>
    </location>
</feature>
<keyword evidence="4 7" id="KW-0812">Transmembrane</keyword>